<feature type="transmembrane region" description="Helical" evidence="1">
    <location>
        <begin position="34"/>
        <end position="56"/>
    </location>
</feature>
<keyword evidence="4" id="KW-1185">Reference proteome</keyword>
<evidence type="ECO:0000313" key="4">
    <source>
        <dbReference type="Proteomes" id="UP001236569"/>
    </source>
</evidence>
<feature type="transmembrane region" description="Helical" evidence="1">
    <location>
        <begin position="183"/>
        <end position="202"/>
    </location>
</feature>
<evidence type="ECO:0000313" key="3">
    <source>
        <dbReference type="EMBL" id="MDI9863621.1"/>
    </source>
</evidence>
<evidence type="ECO:0000259" key="2">
    <source>
        <dbReference type="Pfam" id="PF05569"/>
    </source>
</evidence>
<keyword evidence="1" id="KW-0812">Transmembrane</keyword>
<dbReference type="Pfam" id="PF05569">
    <property type="entry name" value="Peptidase_M56"/>
    <property type="match status" value="1"/>
</dbReference>
<dbReference type="EMBL" id="JASHID010000003">
    <property type="protein sequence ID" value="MDI9863621.1"/>
    <property type="molecule type" value="Genomic_DNA"/>
</dbReference>
<dbReference type="CDD" id="cd07341">
    <property type="entry name" value="M56_BlaR1_MecR1_like"/>
    <property type="match status" value="1"/>
</dbReference>
<organism evidence="3 4">
    <name type="scientific">Flectobacillus longus</name>
    <dbReference type="NCBI Taxonomy" id="2984207"/>
    <lineage>
        <taxon>Bacteria</taxon>
        <taxon>Pseudomonadati</taxon>
        <taxon>Bacteroidota</taxon>
        <taxon>Cytophagia</taxon>
        <taxon>Cytophagales</taxon>
        <taxon>Flectobacillaceae</taxon>
        <taxon>Flectobacillus</taxon>
    </lineage>
</organism>
<evidence type="ECO:0000256" key="1">
    <source>
        <dbReference type="SAM" id="Phobius"/>
    </source>
</evidence>
<dbReference type="PANTHER" id="PTHR34978:SF3">
    <property type="entry name" value="SLR0241 PROTEIN"/>
    <property type="match status" value="1"/>
</dbReference>
<name>A0ABT6YKC7_9BACT</name>
<keyword evidence="1" id="KW-0472">Membrane</keyword>
<proteinExistence type="predicted"/>
<protein>
    <submittedName>
        <fullName evidence="3">M56 family metallopeptidase</fullName>
    </submittedName>
</protein>
<feature type="transmembrane region" description="Helical" evidence="1">
    <location>
        <begin position="6"/>
        <end position="22"/>
    </location>
</feature>
<gene>
    <name evidence="3" type="ORF">QM480_04760</name>
</gene>
<dbReference type="InterPro" id="IPR008756">
    <property type="entry name" value="Peptidase_M56"/>
</dbReference>
<keyword evidence="1" id="KW-1133">Transmembrane helix</keyword>
<accession>A0ABT6YKC7</accession>
<feature type="transmembrane region" description="Helical" evidence="1">
    <location>
        <begin position="95"/>
        <end position="112"/>
    </location>
</feature>
<sequence length="455" mass="53092">MTLYLLKFSACLGLIYLFYKLCLEGENFHVFKRYFLLIGLVLSTLIPLISFEIPWYQEHVMEIVLPIKNANTIDGNIPTIVQFQSSAEPTVEMPIWFYIYGLILGVLLIRFLRGLYLITRKAVTNEKLVHQNAHLVLIEEKIAPFSFGNYIFLNKSIYQTKGIESDILLHELTHVKQKHTWDILFVEVFLIVFWWNPILYLYKKSIQLNHEFLADREVLAHTQVPTYQQLLLQNATGNALYLTSSSTFSITKKRFLMMTHHTSVTARILRGLACLPLILVLIAGFSDWSLGQKTEKKIQKPMPVAIDATNQKVKYKISKIFLAKGEKNPVVIKDYSKLTKVELEALKHPLMFTIERPTDEMLKIWTHPRCGIWINEKHVPYQTLEKYKSEDFSHYFVSRLGKNAQVGKRRYQIDLMTNDYFENVYKKEALEKPLIVYSVGKGANQEQYRIELIKE</sequence>
<reference evidence="3 4" key="1">
    <citation type="submission" date="2023-05" db="EMBL/GenBank/DDBJ databases">
        <title>Novel species of genus Flectobacillus isolated from stream in China.</title>
        <authorList>
            <person name="Lu H."/>
        </authorList>
    </citation>
    <scope>NUCLEOTIDE SEQUENCE [LARGE SCALE GENOMIC DNA]</scope>
    <source>
        <strain evidence="3 4">DC10W</strain>
    </source>
</reference>
<dbReference type="RefSeq" id="WP_283368895.1">
    <property type="nucleotide sequence ID" value="NZ_JASHID010000003.1"/>
</dbReference>
<comment type="caution">
    <text evidence="3">The sequence shown here is derived from an EMBL/GenBank/DDBJ whole genome shotgun (WGS) entry which is preliminary data.</text>
</comment>
<dbReference type="PANTHER" id="PTHR34978">
    <property type="entry name" value="POSSIBLE SENSOR-TRANSDUCER PROTEIN BLAR"/>
    <property type="match status" value="1"/>
</dbReference>
<dbReference type="InterPro" id="IPR052173">
    <property type="entry name" value="Beta-lactam_resp_regulator"/>
</dbReference>
<feature type="domain" description="Peptidase M56" evidence="2">
    <location>
        <begin position="131"/>
        <end position="240"/>
    </location>
</feature>
<feature type="transmembrane region" description="Helical" evidence="1">
    <location>
        <begin position="268"/>
        <end position="290"/>
    </location>
</feature>
<dbReference type="Proteomes" id="UP001236569">
    <property type="component" value="Unassembled WGS sequence"/>
</dbReference>